<evidence type="ECO:0000256" key="1">
    <source>
        <dbReference type="SAM" id="Phobius"/>
    </source>
</evidence>
<keyword evidence="1" id="KW-0812">Transmembrane</keyword>
<protein>
    <submittedName>
        <fullName evidence="3">Sensor domain-containing protein</fullName>
    </submittedName>
</protein>
<accession>A0ABW8KAP3</accession>
<feature type="domain" description="Putative sensor" evidence="2">
    <location>
        <begin position="116"/>
        <end position="307"/>
    </location>
</feature>
<keyword evidence="1" id="KW-0472">Membrane</keyword>
<organism evidence="3 4">
    <name type="scientific">Dyella agri</name>
    <dbReference type="NCBI Taxonomy" id="1926869"/>
    <lineage>
        <taxon>Bacteria</taxon>
        <taxon>Pseudomonadati</taxon>
        <taxon>Pseudomonadota</taxon>
        <taxon>Gammaproteobacteria</taxon>
        <taxon>Lysobacterales</taxon>
        <taxon>Rhodanobacteraceae</taxon>
        <taxon>Dyella</taxon>
    </lineage>
</organism>
<feature type="transmembrane region" description="Helical" evidence="1">
    <location>
        <begin position="110"/>
        <end position="133"/>
    </location>
</feature>
<feature type="transmembrane region" description="Helical" evidence="1">
    <location>
        <begin position="207"/>
        <end position="230"/>
    </location>
</feature>
<dbReference type="InterPro" id="IPR025828">
    <property type="entry name" value="Put_sensor_dom"/>
</dbReference>
<keyword evidence="1" id="KW-1133">Transmembrane helix</keyword>
<dbReference type="RefSeq" id="WP_404534930.1">
    <property type="nucleotide sequence ID" value="NZ_JADIKL010000001.1"/>
</dbReference>
<keyword evidence="4" id="KW-1185">Reference proteome</keyword>
<gene>
    <name evidence="3" type="ORF">ISP14_00215</name>
</gene>
<evidence type="ECO:0000313" key="3">
    <source>
        <dbReference type="EMBL" id="MFK2929201.1"/>
    </source>
</evidence>
<evidence type="ECO:0000259" key="2">
    <source>
        <dbReference type="Pfam" id="PF13796"/>
    </source>
</evidence>
<dbReference type="EMBL" id="JADIKL010000001">
    <property type="protein sequence ID" value="MFK2929201.1"/>
    <property type="molecule type" value="Genomic_DNA"/>
</dbReference>
<evidence type="ECO:0000313" key="4">
    <source>
        <dbReference type="Proteomes" id="UP001620397"/>
    </source>
</evidence>
<dbReference type="Pfam" id="PF13796">
    <property type="entry name" value="Sensor"/>
    <property type="match status" value="1"/>
</dbReference>
<dbReference type="Pfam" id="PF22564">
    <property type="entry name" value="HAAS"/>
    <property type="match status" value="1"/>
</dbReference>
<name>A0ABW8KAP3_9GAMM</name>
<feature type="transmembrane region" description="Helical" evidence="1">
    <location>
        <begin position="139"/>
        <end position="158"/>
    </location>
</feature>
<sequence length="315" mass="35030">MNAPSSRPPRTIAEYLEQLRAALRGADPALIQDALYDAEEHLRAELYERPGRDEAAMLEHVVESYGAPDEVAEIYRDQEIKIQRAIRPPPPPKRRSAAGRFFGVIADPRAWGALFYLLFGLVTGIAYFTWVVAGLSMSLGFSVLIIGLPFIVLFFGSVRGLALLEGRLVETMLGVRMPRRPPYPPRDMTLFQRIGAMFTDPRSWSSMLYALLLLPLGIFYFTLIVTWLAVSLSFIAAPVLKLVAATQHWDVGTCTGGPDWLCNGVEWMNGWGGVTVLCLLGLLLFFTMLHVVRGLGYLHGQLAKLLLVRGVEQRA</sequence>
<comment type="caution">
    <text evidence="3">The sequence shown here is derived from an EMBL/GenBank/DDBJ whole genome shotgun (WGS) entry which is preliminary data.</text>
</comment>
<proteinExistence type="predicted"/>
<reference evidence="3 4" key="1">
    <citation type="submission" date="2020-10" db="EMBL/GenBank/DDBJ databases">
        <title>Phylogeny of dyella-like bacteria.</title>
        <authorList>
            <person name="Fu J."/>
        </authorList>
    </citation>
    <scope>NUCLEOTIDE SEQUENCE [LARGE SCALE GENOMIC DNA]</scope>
    <source>
        <strain evidence="3 4">DKC-1</strain>
    </source>
</reference>
<dbReference type="Proteomes" id="UP001620397">
    <property type="component" value="Unassembled WGS sequence"/>
</dbReference>
<feature type="transmembrane region" description="Helical" evidence="1">
    <location>
        <begin position="270"/>
        <end position="292"/>
    </location>
</feature>